<dbReference type="PANTHER" id="PTHR11660">
    <property type="entry name" value="SOLUTE CARRIER FAMILY 40 MEMBER"/>
    <property type="match status" value="1"/>
</dbReference>
<proteinExistence type="inferred from homology"/>
<gene>
    <name evidence="9" type="ORF">Pcinc_029624</name>
</gene>
<feature type="compositionally biased region" description="Basic and acidic residues" evidence="7">
    <location>
        <begin position="18"/>
        <end position="43"/>
    </location>
</feature>
<name>A0AAE1K3P5_PETCI</name>
<evidence type="ECO:0000256" key="1">
    <source>
        <dbReference type="ARBA" id="ARBA00004141"/>
    </source>
</evidence>
<dbReference type="CDD" id="cd17480">
    <property type="entry name" value="MFS_SLC40A1_like"/>
    <property type="match status" value="1"/>
</dbReference>
<keyword evidence="3" id="KW-0813">Transport</keyword>
<dbReference type="Pfam" id="PF06963">
    <property type="entry name" value="FPN1"/>
    <property type="match status" value="1"/>
</dbReference>
<feature type="region of interest" description="Disordered" evidence="7">
    <location>
        <begin position="1"/>
        <end position="102"/>
    </location>
</feature>
<keyword evidence="5 8" id="KW-1133">Transmembrane helix</keyword>
<dbReference type="GO" id="GO:0005381">
    <property type="term" value="F:iron ion transmembrane transporter activity"/>
    <property type="evidence" value="ECO:0007669"/>
    <property type="project" value="InterPro"/>
</dbReference>
<dbReference type="Proteomes" id="UP001286313">
    <property type="component" value="Unassembled WGS sequence"/>
</dbReference>
<accession>A0AAE1K3P5</accession>
<evidence type="ECO:0000313" key="10">
    <source>
        <dbReference type="Proteomes" id="UP001286313"/>
    </source>
</evidence>
<comment type="subcellular location">
    <subcellularLocation>
        <location evidence="1">Membrane</location>
        <topology evidence="1">Multi-pass membrane protein</topology>
    </subcellularLocation>
</comment>
<keyword evidence="4 8" id="KW-0812">Transmembrane</keyword>
<feature type="compositionally biased region" description="Basic and acidic residues" evidence="7">
    <location>
        <begin position="691"/>
        <end position="719"/>
    </location>
</feature>
<dbReference type="EMBL" id="JAWQEG010003732">
    <property type="protein sequence ID" value="KAK3864711.1"/>
    <property type="molecule type" value="Genomic_DNA"/>
</dbReference>
<keyword evidence="6 8" id="KW-0472">Membrane</keyword>
<feature type="region of interest" description="Disordered" evidence="7">
    <location>
        <begin position="681"/>
        <end position="719"/>
    </location>
</feature>
<feature type="compositionally biased region" description="Acidic residues" evidence="7">
    <location>
        <begin position="335"/>
        <end position="347"/>
    </location>
</feature>
<evidence type="ECO:0000256" key="5">
    <source>
        <dbReference type="ARBA" id="ARBA00022989"/>
    </source>
</evidence>
<feature type="transmembrane region" description="Helical" evidence="8">
    <location>
        <begin position="271"/>
        <end position="299"/>
    </location>
</feature>
<reference evidence="9" key="1">
    <citation type="submission" date="2023-10" db="EMBL/GenBank/DDBJ databases">
        <title>Genome assemblies of two species of porcelain crab, Petrolisthes cinctipes and Petrolisthes manimaculis (Anomura: Porcellanidae).</title>
        <authorList>
            <person name="Angst P."/>
        </authorList>
    </citation>
    <scope>NUCLEOTIDE SEQUENCE</scope>
    <source>
        <strain evidence="9">PB745_01</strain>
        <tissue evidence="9">Gill</tissue>
    </source>
</reference>
<sequence length="719" mass="77757">MGRKGEGMEGEEGGAANHKKEEEEREETGNERRNQHASERAVSEDPEGDTVGTVPIEENNSHNIDKTKHSSTDGSQEDNHTPAGMDKATGEDGGDGGGEGGSRRCRCCSETLQVYASHFLSSWGDRMWMFAGGLFLLEVTPGSLRLAAVYGAALALTVIVLGAPVGRWVDRTSRLTAAQVSLIVQNVMVCVCAGLLVAITTYHQAFTAWDGWALVVAEACVILTACMAQVGTLGSRLAIEKDWILVICGKDKTKLAKMNSVLRTVDLSTEVFAPVIVGTIMTGFGLAVGGAAIAGWNVVSLVVEYSLLHHLYYSNADLSRPKTVEDTQADKMEENIEEEEKELPDVEEEKRSSRQERKQRGMVRQRWWLAEKVVAAWGAWRAYMNHPVRDAGLALALLFMTVLAFDNYSRAFVYDSGVSETVLGILTAVASLFGIFGSLAFPFLRPRMGVNWTGILGFGSETLCLSLCVGSVFAPGSPFNPSAIFGASLNTTTPTTTMTSPSLVMEDFPEPPYVAGNVSTSPDLVVLNWTLAESLIGPANPADSTLNLANTSLGTIKKQDTTTNNTNTGDGLATPPDSQKQNYTFVILLLAGIVTSRFGLWVADLSVTQILQEGVEESQRGAINGVQSSLNQTLDLLRSILIIILPRRETFGILIILSFFFVAAALLMFIVYTRRHPAASPSMQTLEAQTEESKAKGRGRGEEERVELKSVRGLESEVV</sequence>
<evidence type="ECO:0000256" key="4">
    <source>
        <dbReference type="ARBA" id="ARBA00022692"/>
    </source>
</evidence>
<evidence type="ECO:0000256" key="8">
    <source>
        <dbReference type="SAM" id="Phobius"/>
    </source>
</evidence>
<feature type="transmembrane region" description="Helical" evidence="8">
    <location>
        <begin position="421"/>
        <end position="444"/>
    </location>
</feature>
<evidence type="ECO:0000256" key="2">
    <source>
        <dbReference type="ARBA" id="ARBA00006279"/>
    </source>
</evidence>
<evidence type="ECO:0000256" key="6">
    <source>
        <dbReference type="ARBA" id="ARBA00023136"/>
    </source>
</evidence>
<evidence type="ECO:0000256" key="3">
    <source>
        <dbReference type="ARBA" id="ARBA00022448"/>
    </source>
</evidence>
<dbReference type="PANTHER" id="PTHR11660:SF57">
    <property type="entry name" value="SOLUTE CARRIER FAMILY 40 MEMBER"/>
    <property type="match status" value="1"/>
</dbReference>
<feature type="transmembrane region" description="Helical" evidence="8">
    <location>
        <begin position="177"/>
        <end position="199"/>
    </location>
</feature>
<comment type="caution">
    <text evidence="9">The sequence shown here is derived from an EMBL/GenBank/DDBJ whole genome shotgun (WGS) entry which is preliminary data.</text>
</comment>
<feature type="transmembrane region" description="Helical" evidence="8">
    <location>
        <begin position="651"/>
        <end position="673"/>
    </location>
</feature>
<feature type="transmembrane region" description="Helical" evidence="8">
    <location>
        <begin position="146"/>
        <end position="165"/>
    </location>
</feature>
<dbReference type="GO" id="GO:0016020">
    <property type="term" value="C:membrane"/>
    <property type="evidence" value="ECO:0007669"/>
    <property type="project" value="UniProtKB-SubCell"/>
</dbReference>
<evidence type="ECO:0008006" key="11">
    <source>
        <dbReference type="Google" id="ProtNLM"/>
    </source>
</evidence>
<organism evidence="9 10">
    <name type="scientific">Petrolisthes cinctipes</name>
    <name type="common">Flat porcelain crab</name>
    <dbReference type="NCBI Taxonomy" id="88211"/>
    <lineage>
        <taxon>Eukaryota</taxon>
        <taxon>Metazoa</taxon>
        <taxon>Ecdysozoa</taxon>
        <taxon>Arthropoda</taxon>
        <taxon>Crustacea</taxon>
        <taxon>Multicrustacea</taxon>
        <taxon>Malacostraca</taxon>
        <taxon>Eumalacostraca</taxon>
        <taxon>Eucarida</taxon>
        <taxon>Decapoda</taxon>
        <taxon>Pleocyemata</taxon>
        <taxon>Anomura</taxon>
        <taxon>Galatheoidea</taxon>
        <taxon>Porcellanidae</taxon>
        <taxon>Petrolisthes</taxon>
    </lineage>
</organism>
<keyword evidence="10" id="KW-1185">Reference proteome</keyword>
<evidence type="ECO:0000313" key="9">
    <source>
        <dbReference type="EMBL" id="KAK3864711.1"/>
    </source>
</evidence>
<dbReference type="InterPro" id="IPR009716">
    <property type="entry name" value="Ferroportin-1"/>
</dbReference>
<feature type="transmembrane region" description="Helical" evidence="8">
    <location>
        <begin position="211"/>
        <end position="230"/>
    </location>
</feature>
<comment type="similarity">
    <text evidence="2">Belongs to the ferroportin (FP) (TC 2.A.100) family. SLC40A subfamily.</text>
</comment>
<protein>
    <recommendedName>
        <fullName evidence="11">Solute carrier family 40 protein</fullName>
    </recommendedName>
</protein>
<feature type="region of interest" description="Disordered" evidence="7">
    <location>
        <begin position="334"/>
        <end position="356"/>
    </location>
</feature>
<feature type="compositionally biased region" description="Basic and acidic residues" evidence="7">
    <location>
        <begin position="59"/>
        <end position="71"/>
    </location>
</feature>
<dbReference type="Gene3D" id="1.20.1250.20">
    <property type="entry name" value="MFS general substrate transporter like domains"/>
    <property type="match status" value="1"/>
</dbReference>
<feature type="transmembrane region" description="Helical" evidence="8">
    <location>
        <begin position="391"/>
        <end position="409"/>
    </location>
</feature>
<dbReference type="SUPFAM" id="SSF103473">
    <property type="entry name" value="MFS general substrate transporter"/>
    <property type="match status" value="1"/>
</dbReference>
<dbReference type="AlphaFoldDB" id="A0AAE1K3P5"/>
<dbReference type="InterPro" id="IPR036259">
    <property type="entry name" value="MFS_trans_sf"/>
</dbReference>
<evidence type="ECO:0000256" key="7">
    <source>
        <dbReference type="SAM" id="MobiDB-lite"/>
    </source>
</evidence>